<protein>
    <recommendedName>
        <fullName evidence="5">Apple domain-containing protein</fullName>
    </recommendedName>
</protein>
<feature type="compositionally biased region" description="Low complexity" evidence="2">
    <location>
        <begin position="125"/>
        <end position="135"/>
    </location>
</feature>
<dbReference type="PANTHER" id="PTHR13037">
    <property type="entry name" value="FORMIN"/>
    <property type="match status" value="1"/>
</dbReference>
<dbReference type="Proteomes" id="UP001515480">
    <property type="component" value="Unassembled WGS sequence"/>
</dbReference>
<comment type="caution">
    <text evidence="3">The sequence shown here is derived from an EMBL/GenBank/DDBJ whole genome shotgun (WGS) entry which is preliminary data.</text>
</comment>
<dbReference type="PANTHER" id="PTHR13037:SF24">
    <property type="entry name" value="POLYCOMB PROTEIN PCL-RELATED"/>
    <property type="match status" value="1"/>
</dbReference>
<keyword evidence="4" id="KW-1185">Reference proteome</keyword>
<organism evidence="3 4">
    <name type="scientific">Prymnesium parvum</name>
    <name type="common">Toxic golden alga</name>
    <dbReference type="NCBI Taxonomy" id="97485"/>
    <lineage>
        <taxon>Eukaryota</taxon>
        <taxon>Haptista</taxon>
        <taxon>Haptophyta</taxon>
        <taxon>Prymnesiophyceae</taxon>
        <taxon>Prymnesiales</taxon>
        <taxon>Prymnesiaceae</taxon>
        <taxon>Prymnesium</taxon>
    </lineage>
</organism>
<proteinExistence type="predicted"/>
<keyword evidence="1" id="KW-0945">Host-virus interaction</keyword>
<evidence type="ECO:0008006" key="5">
    <source>
        <dbReference type="Google" id="ProtNLM"/>
    </source>
</evidence>
<evidence type="ECO:0000256" key="2">
    <source>
        <dbReference type="SAM" id="MobiDB-lite"/>
    </source>
</evidence>
<feature type="compositionally biased region" description="Pro residues" evidence="2">
    <location>
        <begin position="112"/>
        <end position="124"/>
    </location>
</feature>
<name>A0AB34IHN1_PRYPA</name>
<gene>
    <name evidence="3" type="ORF">AB1Y20_013381</name>
</gene>
<feature type="region of interest" description="Disordered" evidence="2">
    <location>
        <begin position="149"/>
        <end position="205"/>
    </location>
</feature>
<evidence type="ECO:0000313" key="4">
    <source>
        <dbReference type="Proteomes" id="UP001515480"/>
    </source>
</evidence>
<dbReference type="AlphaFoldDB" id="A0AB34IHN1"/>
<feature type="region of interest" description="Disordered" evidence="2">
    <location>
        <begin position="72"/>
        <end position="135"/>
    </location>
</feature>
<feature type="region of interest" description="Disordered" evidence="2">
    <location>
        <begin position="1"/>
        <end position="43"/>
    </location>
</feature>
<dbReference type="EMBL" id="JBGBPQ010000026">
    <property type="protein sequence ID" value="KAL1498856.1"/>
    <property type="molecule type" value="Genomic_DNA"/>
</dbReference>
<evidence type="ECO:0000313" key="3">
    <source>
        <dbReference type="EMBL" id="KAL1498856.1"/>
    </source>
</evidence>
<sequence length="541" mass="57677">MVRSHRLPVAEETDFTDDELGYHPPAGRARTRAPPPPHAAPPQHKACVSLALVLLGLLLFALEALPLPPTPPPLAPHASGTRASRPRASLASPHSSSSPHPSSSSSSSSSPAPHPSSSPPPPPSSSSFFSPSPSSPFARVVRHPPLAAKHKRAVPPALPSPLPIPSPPTFSPPPPPPASPLPSPRPPPSPPPPSPPSPSPPLPSYRWEKHPSTNCYWGGHGAEEVDFPEGSSFPAVSLADCKAACARLAACEGVLFPSAGGGGARCYRKASIDLSACLADASLDLHLKRAPHPPVAPPHPLPPPHPPASRVDAINRRFRTPPYSGWDQSGAPADKGVLIHVFDGWEEHDTGEFHSWRADLVQRPQLSASIIFADQQPTDYPGVPIPVYANGWTADGVILRPGDGTRVVCGSASDTGSGSCKAWCPHVGAASDRYDPWTDGRDGCAGGSWRPEDFGVFLRRSALWQKVVQARGHAMDYNEIILDGAHWNDHLPGTIEAFFGGEKARRQRETFLQAFPQLSPSEVPLLRFDRNNWEEPFSLIA</sequence>
<accession>A0AB34IHN1</accession>
<dbReference type="PRINTS" id="PR01217">
    <property type="entry name" value="PRICHEXTENSN"/>
</dbReference>
<feature type="compositionally biased region" description="Pro residues" evidence="2">
    <location>
        <begin position="156"/>
        <end position="203"/>
    </location>
</feature>
<feature type="compositionally biased region" description="Low complexity" evidence="2">
    <location>
        <begin position="91"/>
        <end position="111"/>
    </location>
</feature>
<evidence type="ECO:0000256" key="1">
    <source>
        <dbReference type="ARBA" id="ARBA00022581"/>
    </source>
</evidence>
<reference evidence="3 4" key="1">
    <citation type="journal article" date="2024" name="Science">
        <title>Giant polyketide synthase enzymes in the biosynthesis of giant marine polyether toxins.</title>
        <authorList>
            <person name="Fallon T.R."/>
            <person name="Shende V.V."/>
            <person name="Wierzbicki I.H."/>
            <person name="Pendleton A.L."/>
            <person name="Watervoot N.F."/>
            <person name="Auber R.P."/>
            <person name="Gonzalez D.J."/>
            <person name="Wisecaver J.H."/>
            <person name="Moore B.S."/>
        </authorList>
    </citation>
    <scope>NUCLEOTIDE SEQUENCE [LARGE SCALE GENOMIC DNA]</scope>
    <source>
        <strain evidence="3 4">12B1</strain>
    </source>
</reference>